<evidence type="ECO:0000256" key="5">
    <source>
        <dbReference type="ARBA" id="ARBA00022989"/>
    </source>
</evidence>
<feature type="transmembrane region" description="Helical" evidence="15">
    <location>
        <begin position="107"/>
        <end position="133"/>
    </location>
</feature>
<proteinExistence type="inferred from homology"/>
<evidence type="ECO:0000259" key="16">
    <source>
        <dbReference type="PROSITE" id="PS50850"/>
    </source>
</evidence>
<dbReference type="SUPFAM" id="SSF103473">
    <property type="entry name" value="MFS general substrate transporter"/>
    <property type="match status" value="1"/>
</dbReference>
<feature type="transmembrane region" description="Helical" evidence="15">
    <location>
        <begin position="358"/>
        <end position="383"/>
    </location>
</feature>
<feature type="transmembrane region" description="Helical" evidence="15">
    <location>
        <begin position="49"/>
        <end position="70"/>
    </location>
</feature>
<dbReference type="EMBL" id="JBBJCI010000037">
    <property type="protein sequence ID" value="KAK7250410.1"/>
    <property type="molecule type" value="Genomic_DNA"/>
</dbReference>
<comment type="caution">
    <text evidence="17">The sequence shown here is derived from an EMBL/GenBank/DDBJ whole genome shotgun (WGS) entry which is preliminary data.</text>
</comment>
<comment type="catalytic activity">
    <reaction evidence="8">
        <text>D-glucose(out) = D-glucose(in)</text>
        <dbReference type="Rhea" id="RHEA:60376"/>
        <dbReference type="ChEBI" id="CHEBI:4167"/>
    </reaction>
    <physiologicalReaction direction="left-to-right" evidence="8">
        <dbReference type="Rhea" id="RHEA:60377"/>
    </physiologicalReaction>
</comment>
<evidence type="ECO:0000256" key="10">
    <source>
        <dbReference type="ARBA" id="ARBA00044662"/>
    </source>
</evidence>
<dbReference type="PANTHER" id="PTHR48020:SF12">
    <property type="entry name" value="PROTON MYO-INOSITOL COTRANSPORTER"/>
    <property type="match status" value="1"/>
</dbReference>
<evidence type="ECO:0000256" key="3">
    <source>
        <dbReference type="ARBA" id="ARBA00022448"/>
    </source>
</evidence>
<feature type="transmembrane region" description="Helical" evidence="15">
    <location>
        <begin position="395"/>
        <end position="418"/>
    </location>
</feature>
<evidence type="ECO:0000256" key="12">
    <source>
        <dbReference type="ARBA" id="ARBA00044710"/>
    </source>
</evidence>
<evidence type="ECO:0000256" key="14">
    <source>
        <dbReference type="RuleBase" id="RU003346"/>
    </source>
</evidence>
<feature type="transmembrane region" description="Helical" evidence="15">
    <location>
        <begin position="424"/>
        <end position="446"/>
    </location>
</feature>
<feature type="transmembrane region" description="Helical" evidence="15">
    <location>
        <begin position="145"/>
        <end position="167"/>
    </location>
</feature>
<comment type="subcellular location">
    <subcellularLocation>
        <location evidence="1">Membrane</location>
        <topology evidence="1">Multi-pass membrane protein</topology>
    </subcellularLocation>
</comment>
<evidence type="ECO:0000256" key="1">
    <source>
        <dbReference type="ARBA" id="ARBA00004141"/>
    </source>
</evidence>
<feature type="transmembrane region" description="Helical" evidence="15">
    <location>
        <begin position="266"/>
        <end position="289"/>
    </location>
</feature>
<evidence type="ECO:0000256" key="13">
    <source>
        <dbReference type="ARBA" id="ARBA00044780"/>
    </source>
</evidence>
<dbReference type="PANTHER" id="PTHR48020">
    <property type="entry name" value="PROTON MYO-INOSITOL COTRANSPORTER"/>
    <property type="match status" value="1"/>
</dbReference>
<dbReference type="InterPro" id="IPR050814">
    <property type="entry name" value="Myo-inositol_Transporter"/>
</dbReference>
<dbReference type="PRINTS" id="PR00171">
    <property type="entry name" value="SUGRTRNSPORT"/>
</dbReference>
<comment type="subunit">
    <text evidence="2">Homodimer.</text>
</comment>
<comment type="catalytic activity">
    <reaction evidence="12">
        <text>D-fructose(out) = D-fructose(in)</text>
        <dbReference type="Rhea" id="RHEA:60372"/>
        <dbReference type="ChEBI" id="CHEBI:37721"/>
    </reaction>
    <physiologicalReaction direction="left-to-right" evidence="12">
        <dbReference type="Rhea" id="RHEA:60373"/>
    </physiologicalReaction>
</comment>
<feature type="transmembrane region" description="Helical" evidence="15">
    <location>
        <begin position="334"/>
        <end position="352"/>
    </location>
</feature>
<comment type="catalytic activity">
    <reaction evidence="9">
        <text>D-xylose(out) = D-xylose(in)</text>
        <dbReference type="Rhea" id="RHEA:78427"/>
        <dbReference type="ChEBI" id="CHEBI:53455"/>
    </reaction>
    <physiologicalReaction direction="left-to-right" evidence="9">
        <dbReference type="Rhea" id="RHEA:78428"/>
    </physiologicalReaction>
</comment>
<comment type="catalytic activity">
    <reaction evidence="11">
        <text>D-glucosamine(out) = D-glucosamine(in)</text>
        <dbReference type="Rhea" id="RHEA:78423"/>
        <dbReference type="ChEBI" id="CHEBI:58723"/>
    </reaction>
    <physiologicalReaction direction="left-to-right" evidence="11">
        <dbReference type="Rhea" id="RHEA:78424"/>
    </physiologicalReaction>
</comment>
<feature type="domain" description="Major facilitator superfamily (MFS) profile" evidence="16">
    <location>
        <begin position="16"/>
        <end position="450"/>
    </location>
</feature>
<dbReference type="PROSITE" id="PS50850">
    <property type="entry name" value="MFS"/>
    <property type="match status" value="1"/>
</dbReference>
<reference evidence="17 18" key="1">
    <citation type="submission" date="2024-03" db="EMBL/GenBank/DDBJ databases">
        <title>Aureococcus anophagefferens CCMP1851 and Kratosvirus quantuckense: Draft genome of a second virus-susceptible host strain in the model system.</title>
        <authorList>
            <person name="Chase E."/>
            <person name="Truchon A.R."/>
            <person name="Schepens W."/>
            <person name="Wilhelm S.W."/>
        </authorList>
    </citation>
    <scope>NUCLEOTIDE SEQUENCE [LARGE SCALE GENOMIC DNA]</scope>
    <source>
        <strain evidence="17 18">CCMP1851</strain>
    </source>
</reference>
<evidence type="ECO:0000313" key="18">
    <source>
        <dbReference type="Proteomes" id="UP001363151"/>
    </source>
</evidence>
<evidence type="ECO:0000256" key="2">
    <source>
        <dbReference type="ARBA" id="ARBA00011738"/>
    </source>
</evidence>
<evidence type="ECO:0000256" key="11">
    <source>
        <dbReference type="ARBA" id="ARBA00044668"/>
    </source>
</evidence>
<evidence type="ECO:0000256" key="8">
    <source>
        <dbReference type="ARBA" id="ARBA00044648"/>
    </source>
</evidence>
<evidence type="ECO:0000256" key="7">
    <source>
        <dbReference type="ARBA" id="ARBA00044637"/>
    </source>
</evidence>
<comment type="similarity">
    <text evidence="14">Belongs to the major facilitator superfamily. Sugar transporter (TC 2.A.1.1) family.</text>
</comment>
<feature type="transmembrane region" description="Helical" evidence="15">
    <location>
        <begin position="304"/>
        <end position="327"/>
    </location>
</feature>
<sequence length="494" mass="51788">MGGGADLDGHGSVNAISAAAAWSFFLFGYDTGVVSTAMTWTKHSLGLNNVQYEVAIGVTTCVAGFAALGARTSNAYVGRRGTVLLASACFFLGALVVGSVPDNDAGGFYLLCLGRVGIGLGCGLATVTVPVYIAEVAPPETRGTLIAMEIFFTVLGQLFSCVVNAALETAGSTDWRLSMGGAAAPAAVLFGLFSFLPESPRWLAAKGRTLEARLVLARVRDADSDGERVDRELKAIEAEIAAARDEMAILPLAAHAYASSKPLFRAMVVGCGLMVLQQLAGINTIMYYSTVIFEKVGFSNLQSAWLACCCAAMQGLGIACVVGFSWADVHGRRKVLIASTLLVALSLYGFAAFYDVSIWTACACIMLYLFFFGAGLAPVPWAVNAEIYPLYARSGAMALACFLCWETNFLISVTYLTLSNALGVPLLFSIYGTITLAGAACVYVYLPETAGKPIEEVFAAFKHPNVIAARENFLSSATADDAGLAPQAPAGGVI</sequence>
<keyword evidence="4 15" id="KW-0812">Transmembrane</keyword>
<gene>
    <name evidence="17" type="ORF">SO694_00007665</name>
</gene>
<dbReference type="InterPro" id="IPR036259">
    <property type="entry name" value="MFS_trans_sf"/>
</dbReference>
<comment type="catalytic activity">
    <reaction evidence="10">
        <text>D-mannose(out) = D-mannose(in)</text>
        <dbReference type="Rhea" id="RHEA:78391"/>
        <dbReference type="ChEBI" id="CHEBI:4208"/>
    </reaction>
    <physiologicalReaction direction="left-to-right" evidence="10">
        <dbReference type="Rhea" id="RHEA:78392"/>
    </physiologicalReaction>
</comment>
<evidence type="ECO:0000256" key="15">
    <source>
        <dbReference type="SAM" id="Phobius"/>
    </source>
</evidence>
<dbReference type="NCBIfam" id="TIGR00879">
    <property type="entry name" value="SP"/>
    <property type="match status" value="1"/>
</dbReference>
<evidence type="ECO:0000313" key="17">
    <source>
        <dbReference type="EMBL" id="KAK7250410.1"/>
    </source>
</evidence>
<evidence type="ECO:0000256" key="9">
    <source>
        <dbReference type="ARBA" id="ARBA00044656"/>
    </source>
</evidence>
<feature type="transmembrane region" description="Helical" evidence="15">
    <location>
        <begin position="179"/>
        <end position="196"/>
    </location>
</feature>
<keyword evidence="6 15" id="KW-0472">Membrane</keyword>
<feature type="transmembrane region" description="Helical" evidence="15">
    <location>
        <begin position="82"/>
        <end position="101"/>
    </location>
</feature>
<dbReference type="InterPro" id="IPR003663">
    <property type="entry name" value="Sugar/inositol_transpt"/>
</dbReference>
<keyword evidence="3 14" id="KW-0813">Transport</keyword>
<dbReference type="Proteomes" id="UP001363151">
    <property type="component" value="Unassembled WGS sequence"/>
</dbReference>
<dbReference type="Gene3D" id="1.20.1250.20">
    <property type="entry name" value="MFS general substrate transporter like domains"/>
    <property type="match status" value="1"/>
</dbReference>
<evidence type="ECO:0000256" key="4">
    <source>
        <dbReference type="ARBA" id="ARBA00022692"/>
    </source>
</evidence>
<dbReference type="InterPro" id="IPR005828">
    <property type="entry name" value="MFS_sugar_transport-like"/>
</dbReference>
<accession>A0ABR1GAU5</accession>
<comment type="catalytic activity">
    <reaction evidence="7">
        <text>D-galactose(in) = D-galactose(out)</text>
        <dbReference type="Rhea" id="RHEA:34915"/>
        <dbReference type="ChEBI" id="CHEBI:4139"/>
    </reaction>
    <physiologicalReaction direction="right-to-left" evidence="7">
        <dbReference type="Rhea" id="RHEA:34917"/>
    </physiologicalReaction>
</comment>
<feature type="transmembrane region" description="Helical" evidence="15">
    <location>
        <begin position="12"/>
        <end position="29"/>
    </location>
</feature>
<name>A0ABR1GAU5_AURAN</name>
<keyword evidence="18" id="KW-1185">Reference proteome</keyword>
<evidence type="ECO:0000256" key="6">
    <source>
        <dbReference type="ARBA" id="ARBA00023136"/>
    </source>
</evidence>
<organism evidence="17 18">
    <name type="scientific">Aureococcus anophagefferens</name>
    <name type="common">Harmful bloom alga</name>
    <dbReference type="NCBI Taxonomy" id="44056"/>
    <lineage>
        <taxon>Eukaryota</taxon>
        <taxon>Sar</taxon>
        <taxon>Stramenopiles</taxon>
        <taxon>Ochrophyta</taxon>
        <taxon>Pelagophyceae</taxon>
        <taxon>Pelagomonadales</taxon>
        <taxon>Pelagomonadaceae</taxon>
        <taxon>Aureococcus</taxon>
    </lineage>
</organism>
<protein>
    <recommendedName>
        <fullName evidence="13">Hexose transporter 1</fullName>
    </recommendedName>
</protein>
<keyword evidence="5 15" id="KW-1133">Transmembrane helix</keyword>
<keyword evidence="17" id="KW-0762">Sugar transport</keyword>
<dbReference type="InterPro" id="IPR020846">
    <property type="entry name" value="MFS_dom"/>
</dbReference>
<dbReference type="Pfam" id="PF00083">
    <property type="entry name" value="Sugar_tr"/>
    <property type="match status" value="1"/>
</dbReference>